<dbReference type="EMBL" id="QJRN01000016">
    <property type="protein sequence ID" value="PYC31995.1"/>
    <property type="molecule type" value="Genomic_DNA"/>
</dbReference>
<feature type="region of interest" description="Disordered" evidence="1">
    <location>
        <begin position="31"/>
        <end position="54"/>
    </location>
</feature>
<proteinExistence type="predicted"/>
<dbReference type="AlphaFoldDB" id="A0A9Q6ICM9"/>
<organism evidence="2 3">
    <name type="scientific">Pseudomonas protegens</name>
    <dbReference type="NCBI Taxonomy" id="380021"/>
    <lineage>
        <taxon>Bacteria</taxon>
        <taxon>Pseudomonadati</taxon>
        <taxon>Pseudomonadota</taxon>
        <taxon>Gammaproteobacteria</taxon>
        <taxon>Pseudomonadales</taxon>
        <taxon>Pseudomonadaceae</taxon>
        <taxon>Pseudomonas</taxon>
    </lineage>
</organism>
<protein>
    <submittedName>
        <fullName evidence="2">Uncharacterized protein</fullName>
    </submittedName>
</protein>
<name>A0A9Q6ICM9_9PSED</name>
<accession>A0A9Q6ICM9</accession>
<comment type="caution">
    <text evidence="2">The sequence shown here is derived from an EMBL/GenBank/DDBJ whole genome shotgun (WGS) entry which is preliminary data.</text>
</comment>
<evidence type="ECO:0000313" key="2">
    <source>
        <dbReference type="EMBL" id="PYC31995.1"/>
    </source>
</evidence>
<sequence>MPYKSKRKSAIRGKLYRIPVAAAAGCDKARRAFRGPQGRRPLRGRSQPAAAATRSGVAGHLQHLGFALTFPGLRPAVRRICHQEYLDAQPRFYLGPTLAQISALCRAIGYCHGAGAGGGGA</sequence>
<evidence type="ECO:0000256" key="1">
    <source>
        <dbReference type="SAM" id="MobiDB-lite"/>
    </source>
</evidence>
<dbReference type="Proteomes" id="UP000248188">
    <property type="component" value="Unassembled WGS sequence"/>
</dbReference>
<reference evidence="2 3" key="1">
    <citation type="submission" date="2018-06" db="EMBL/GenBank/DDBJ databases">
        <title>Pseudomonas diversity within urban Lake Michigan freshwaters.</title>
        <authorList>
            <person name="Batrich M."/>
            <person name="Hatzopoulos T."/>
            <person name="Putonti C."/>
        </authorList>
    </citation>
    <scope>NUCLEOTIDE SEQUENCE [LARGE SCALE GENOMIC DNA]</scope>
    <source>
        <strain evidence="2 3">MB-090624</strain>
    </source>
</reference>
<feature type="compositionally biased region" description="Low complexity" evidence="1">
    <location>
        <begin position="34"/>
        <end position="48"/>
    </location>
</feature>
<evidence type="ECO:0000313" key="3">
    <source>
        <dbReference type="Proteomes" id="UP000248188"/>
    </source>
</evidence>
<gene>
    <name evidence="2" type="ORF">DMX08_23795</name>
</gene>